<reference evidence="3 4" key="1">
    <citation type="submission" date="2020-08" db="EMBL/GenBank/DDBJ databases">
        <title>Genome sequence of Weissella diestrammenae KACC 16890T.</title>
        <authorList>
            <person name="Hyun D.-W."/>
            <person name="Bae J.-W."/>
        </authorList>
    </citation>
    <scope>NUCLEOTIDE SEQUENCE [LARGE SCALE GENOMIC DNA]</scope>
    <source>
        <strain evidence="3 4">KACC 16890</strain>
    </source>
</reference>
<proteinExistence type="predicted"/>
<dbReference type="GO" id="GO:0003700">
    <property type="term" value="F:DNA-binding transcription factor activity"/>
    <property type="evidence" value="ECO:0007669"/>
    <property type="project" value="InterPro"/>
</dbReference>
<feature type="domain" description="HTH marR-type" evidence="2">
    <location>
        <begin position="11"/>
        <end position="141"/>
    </location>
</feature>
<protein>
    <submittedName>
        <fullName evidence="3">MarR family transcriptional regulator</fullName>
    </submittedName>
</protein>
<dbReference type="PANTHER" id="PTHR33164:SF5">
    <property type="entry name" value="ORGANIC HYDROPEROXIDE RESISTANCE TRANSCRIPTIONAL REGULATOR"/>
    <property type="match status" value="1"/>
</dbReference>
<gene>
    <name evidence="3" type="ORF">H9L19_04145</name>
</gene>
<dbReference type="InterPro" id="IPR036388">
    <property type="entry name" value="WH-like_DNA-bd_sf"/>
</dbReference>
<dbReference type="Gene3D" id="1.10.10.10">
    <property type="entry name" value="Winged helix-like DNA-binding domain superfamily/Winged helix DNA-binding domain"/>
    <property type="match status" value="1"/>
</dbReference>
<dbReference type="InterPro" id="IPR000835">
    <property type="entry name" value="HTH_MarR-typ"/>
</dbReference>
<dbReference type="Pfam" id="PF01047">
    <property type="entry name" value="MarR"/>
    <property type="match status" value="1"/>
</dbReference>
<dbReference type="PANTHER" id="PTHR33164">
    <property type="entry name" value="TRANSCRIPTIONAL REGULATOR, MARR FAMILY"/>
    <property type="match status" value="1"/>
</dbReference>
<dbReference type="EMBL" id="CP060724">
    <property type="protein sequence ID" value="QNN74637.1"/>
    <property type="molecule type" value="Genomic_DNA"/>
</dbReference>
<dbReference type="InterPro" id="IPR036390">
    <property type="entry name" value="WH_DNA-bd_sf"/>
</dbReference>
<sequence>MQFDLENLSLDSHLCFNLYVTSRAVQRLYNPQLKALGLTYPQYLVLVSLSEQPVMTVNEIGHLLDLESGTLTPLLKRMESIGFISRSRRHDDERVVQIELLPAGRAKRQEALMLPKMLVEKSGLNEEEWHDLFNLTAKLFHNLSQE</sequence>
<organism evidence="3 4">
    <name type="scientific">Weissella diestrammenae</name>
    <dbReference type="NCBI Taxonomy" id="1162633"/>
    <lineage>
        <taxon>Bacteria</taxon>
        <taxon>Bacillati</taxon>
        <taxon>Bacillota</taxon>
        <taxon>Bacilli</taxon>
        <taxon>Lactobacillales</taxon>
        <taxon>Lactobacillaceae</taxon>
        <taxon>Weissella</taxon>
    </lineage>
</organism>
<evidence type="ECO:0000313" key="4">
    <source>
        <dbReference type="Proteomes" id="UP000515800"/>
    </source>
</evidence>
<evidence type="ECO:0000259" key="2">
    <source>
        <dbReference type="PROSITE" id="PS50995"/>
    </source>
</evidence>
<accession>A0A7G9T3G2</accession>
<dbReference type="AlphaFoldDB" id="A0A7G9T3G2"/>
<name>A0A7G9T3G2_9LACO</name>
<dbReference type="SMART" id="SM00347">
    <property type="entry name" value="HTH_MARR"/>
    <property type="match status" value="1"/>
</dbReference>
<dbReference type="InterPro" id="IPR039422">
    <property type="entry name" value="MarR/SlyA-like"/>
</dbReference>
<dbReference type="SUPFAM" id="SSF46785">
    <property type="entry name" value="Winged helix' DNA-binding domain"/>
    <property type="match status" value="1"/>
</dbReference>
<dbReference type="GO" id="GO:0005737">
    <property type="term" value="C:cytoplasm"/>
    <property type="evidence" value="ECO:0007669"/>
    <property type="project" value="UniProtKB-SubCell"/>
</dbReference>
<evidence type="ECO:0000313" key="3">
    <source>
        <dbReference type="EMBL" id="QNN74637.1"/>
    </source>
</evidence>
<evidence type="ECO:0000256" key="1">
    <source>
        <dbReference type="ARBA" id="ARBA00004496"/>
    </source>
</evidence>
<dbReference type="RefSeq" id="WP_187528472.1">
    <property type="nucleotide sequence ID" value="NZ_CP060724.1"/>
</dbReference>
<dbReference type="GO" id="GO:0006950">
    <property type="term" value="P:response to stress"/>
    <property type="evidence" value="ECO:0007669"/>
    <property type="project" value="TreeGrafter"/>
</dbReference>
<dbReference type="Proteomes" id="UP000515800">
    <property type="component" value="Chromosome"/>
</dbReference>
<dbReference type="KEGG" id="wdi:H9L19_04145"/>
<dbReference type="PROSITE" id="PS50995">
    <property type="entry name" value="HTH_MARR_2"/>
    <property type="match status" value="1"/>
</dbReference>
<comment type="subcellular location">
    <subcellularLocation>
        <location evidence="1">Cytoplasm</location>
    </subcellularLocation>
</comment>
<keyword evidence="4" id="KW-1185">Reference proteome</keyword>